<feature type="domain" description="Immunoglobulin V-set" evidence="6">
    <location>
        <begin position="27"/>
        <end position="105"/>
    </location>
</feature>
<dbReference type="EMBL" id="JAFBMS010000365">
    <property type="protein sequence ID" value="KAG9331226.1"/>
    <property type="molecule type" value="Genomic_DNA"/>
</dbReference>
<sequence>MMLLCLFLLFSKMVDKSFQDETESKADVVNGFEGSNVSLSHRLTDSDPYSLHWYRQYPRSKPEFIILLMRNSAPVKTDGRFTAKHDKQSKSVHLEISNAEVADSA</sequence>
<keyword evidence="1 5" id="KW-0732">Signal</keyword>
<dbReference type="SUPFAM" id="SSF48726">
    <property type="entry name" value="Immunoglobulin"/>
    <property type="match status" value="1"/>
</dbReference>
<keyword evidence="2" id="KW-1064">Adaptive immunity</keyword>
<keyword evidence="2" id="KW-0391">Immunity</keyword>
<dbReference type="InterPro" id="IPR013783">
    <property type="entry name" value="Ig-like_fold"/>
</dbReference>
<keyword evidence="4" id="KW-0393">Immunoglobulin domain</keyword>
<feature type="signal peptide" evidence="5">
    <location>
        <begin position="1"/>
        <end position="19"/>
    </location>
</feature>
<dbReference type="InterPro" id="IPR013106">
    <property type="entry name" value="Ig_V-set"/>
</dbReference>
<evidence type="ECO:0000259" key="6">
    <source>
        <dbReference type="Pfam" id="PF07686"/>
    </source>
</evidence>
<comment type="caution">
    <text evidence="7">The sequence shown here is derived from an EMBL/GenBank/DDBJ whole genome shotgun (WGS) entry which is preliminary data.</text>
</comment>
<evidence type="ECO:0000256" key="5">
    <source>
        <dbReference type="SAM" id="SignalP"/>
    </source>
</evidence>
<keyword evidence="8" id="KW-1185">Reference proteome</keyword>
<dbReference type="GO" id="GO:0002250">
    <property type="term" value="P:adaptive immune response"/>
    <property type="evidence" value="ECO:0007669"/>
    <property type="project" value="UniProtKB-KW"/>
</dbReference>
<feature type="chain" id="PRO_5035784709" description="Immunoglobulin V-set domain-containing protein" evidence="5">
    <location>
        <begin position="20"/>
        <end position="105"/>
    </location>
</feature>
<gene>
    <name evidence="7" type="ORF">JZ751_019739</name>
</gene>
<organism evidence="7 8">
    <name type="scientific">Albula glossodonta</name>
    <name type="common">roundjaw bonefish</name>
    <dbReference type="NCBI Taxonomy" id="121402"/>
    <lineage>
        <taxon>Eukaryota</taxon>
        <taxon>Metazoa</taxon>
        <taxon>Chordata</taxon>
        <taxon>Craniata</taxon>
        <taxon>Vertebrata</taxon>
        <taxon>Euteleostomi</taxon>
        <taxon>Actinopterygii</taxon>
        <taxon>Neopterygii</taxon>
        <taxon>Teleostei</taxon>
        <taxon>Albuliformes</taxon>
        <taxon>Albulidae</taxon>
        <taxon>Albula</taxon>
    </lineage>
</organism>
<evidence type="ECO:0000313" key="8">
    <source>
        <dbReference type="Proteomes" id="UP000824540"/>
    </source>
</evidence>
<evidence type="ECO:0000256" key="4">
    <source>
        <dbReference type="ARBA" id="ARBA00023319"/>
    </source>
</evidence>
<evidence type="ECO:0000256" key="2">
    <source>
        <dbReference type="ARBA" id="ARBA00023130"/>
    </source>
</evidence>
<feature type="non-terminal residue" evidence="7">
    <location>
        <position position="105"/>
    </location>
</feature>
<keyword evidence="3" id="KW-0675">Receptor</keyword>
<dbReference type="AlphaFoldDB" id="A0A8T2MUH9"/>
<dbReference type="PANTHER" id="PTHR19367:SF18">
    <property type="entry name" value="T CELL RECEPTOR ALPHA VARIABLE 16"/>
    <property type="match status" value="1"/>
</dbReference>
<dbReference type="OrthoDB" id="9803478at2759"/>
<dbReference type="PANTHER" id="PTHR19367">
    <property type="entry name" value="T-CELL RECEPTOR ALPHA CHAIN V REGION"/>
    <property type="match status" value="1"/>
</dbReference>
<protein>
    <recommendedName>
        <fullName evidence="6">Immunoglobulin V-set domain-containing protein</fullName>
    </recommendedName>
</protein>
<dbReference type="InterPro" id="IPR051287">
    <property type="entry name" value="TCR_variable_region"/>
</dbReference>
<dbReference type="Pfam" id="PF07686">
    <property type="entry name" value="V-set"/>
    <property type="match status" value="1"/>
</dbReference>
<dbReference type="InterPro" id="IPR036179">
    <property type="entry name" value="Ig-like_dom_sf"/>
</dbReference>
<evidence type="ECO:0000256" key="1">
    <source>
        <dbReference type="ARBA" id="ARBA00022729"/>
    </source>
</evidence>
<evidence type="ECO:0000313" key="7">
    <source>
        <dbReference type="EMBL" id="KAG9331226.1"/>
    </source>
</evidence>
<evidence type="ECO:0000256" key="3">
    <source>
        <dbReference type="ARBA" id="ARBA00023170"/>
    </source>
</evidence>
<dbReference type="Proteomes" id="UP000824540">
    <property type="component" value="Unassembled WGS sequence"/>
</dbReference>
<dbReference type="Gene3D" id="2.60.40.10">
    <property type="entry name" value="Immunoglobulins"/>
    <property type="match status" value="1"/>
</dbReference>
<proteinExistence type="predicted"/>
<reference evidence="7" key="1">
    <citation type="thesis" date="2021" institute="BYU ScholarsArchive" country="Provo, UT, USA">
        <title>Applications of and Algorithms for Genome Assembly and Genomic Analyses with an Emphasis on Marine Teleosts.</title>
        <authorList>
            <person name="Pickett B.D."/>
        </authorList>
    </citation>
    <scope>NUCLEOTIDE SEQUENCE</scope>
    <source>
        <strain evidence="7">HI-2016</strain>
    </source>
</reference>
<accession>A0A8T2MUH9</accession>
<name>A0A8T2MUH9_9TELE</name>